<protein>
    <submittedName>
        <fullName evidence="1">Uncharacterized protein</fullName>
    </submittedName>
</protein>
<dbReference type="EMBL" id="MT144588">
    <property type="protein sequence ID" value="QJH93388.1"/>
    <property type="molecule type" value="Genomic_DNA"/>
</dbReference>
<dbReference type="AlphaFoldDB" id="A0A6M3X6S2"/>
<name>A0A6M3X6S2_9ZZZZ</name>
<organism evidence="1">
    <name type="scientific">viral metagenome</name>
    <dbReference type="NCBI Taxonomy" id="1070528"/>
    <lineage>
        <taxon>unclassified sequences</taxon>
        <taxon>metagenomes</taxon>
        <taxon>organismal metagenomes</taxon>
    </lineage>
</organism>
<gene>
    <name evidence="1" type="ORF">TM448B00061_0008</name>
</gene>
<proteinExistence type="predicted"/>
<sequence length="98" mass="11534">MPIYNLWELRSGGERIFLLEGEEMSHVKDLSTPERRRHFQKTWSCSAPSWSEANKLLEQELDHPTREKLVPLVKEVLVRENPQVAESKAKKQQVKRKP</sequence>
<accession>A0A6M3X6S2</accession>
<evidence type="ECO:0000313" key="1">
    <source>
        <dbReference type="EMBL" id="QJH93388.1"/>
    </source>
</evidence>
<reference evidence="1" key="1">
    <citation type="submission" date="2020-03" db="EMBL/GenBank/DDBJ databases">
        <title>The deep terrestrial virosphere.</title>
        <authorList>
            <person name="Holmfeldt K."/>
            <person name="Nilsson E."/>
            <person name="Simone D."/>
            <person name="Lopez-Fernandez M."/>
            <person name="Wu X."/>
            <person name="de Brujin I."/>
            <person name="Lundin D."/>
            <person name="Andersson A."/>
            <person name="Bertilsson S."/>
            <person name="Dopson M."/>
        </authorList>
    </citation>
    <scope>NUCLEOTIDE SEQUENCE</scope>
    <source>
        <strain evidence="1">TM448B00061</strain>
    </source>
</reference>